<evidence type="ECO:0000313" key="10">
    <source>
        <dbReference type="Proteomes" id="UP000277294"/>
    </source>
</evidence>
<dbReference type="UniPathway" id="UPA00056">
    <property type="reaction ID" value="UER00094"/>
</dbReference>
<dbReference type="InterPro" id="IPR006204">
    <property type="entry name" value="GHMP_kinase_N_dom"/>
</dbReference>
<keyword evidence="3 7" id="KW-0547">Nucleotide-binding</keyword>
<comment type="catalytic activity">
    <reaction evidence="7">
        <text>4-CDP-2-C-methyl-D-erythritol + ATP = 4-CDP-2-C-methyl-D-erythritol 2-phosphate + ADP + H(+)</text>
        <dbReference type="Rhea" id="RHEA:18437"/>
        <dbReference type="ChEBI" id="CHEBI:15378"/>
        <dbReference type="ChEBI" id="CHEBI:30616"/>
        <dbReference type="ChEBI" id="CHEBI:57823"/>
        <dbReference type="ChEBI" id="CHEBI:57919"/>
        <dbReference type="ChEBI" id="CHEBI:456216"/>
        <dbReference type="EC" id="2.7.1.148"/>
    </reaction>
</comment>
<evidence type="ECO:0000256" key="6">
    <source>
        <dbReference type="ARBA" id="ARBA00023229"/>
    </source>
</evidence>
<comment type="similarity">
    <text evidence="7">Belongs to the GHMP kinase family. IspE subfamily.</text>
</comment>
<name>A0A3P4AXQ1_9BURK</name>
<organism evidence="9 10">
    <name type="scientific">Pigmentiphaga humi</name>
    <dbReference type="NCBI Taxonomy" id="2478468"/>
    <lineage>
        <taxon>Bacteria</taxon>
        <taxon>Pseudomonadati</taxon>
        <taxon>Pseudomonadota</taxon>
        <taxon>Betaproteobacteria</taxon>
        <taxon>Burkholderiales</taxon>
        <taxon>Alcaligenaceae</taxon>
        <taxon>Pigmentiphaga</taxon>
    </lineage>
</organism>
<dbReference type="AlphaFoldDB" id="A0A3P4AXQ1"/>
<feature type="domain" description="GHMP kinase N-terminal" evidence="8">
    <location>
        <begin position="69"/>
        <end position="146"/>
    </location>
</feature>
<evidence type="ECO:0000259" key="8">
    <source>
        <dbReference type="Pfam" id="PF00288"/>
    </source>
</evidence>
<evidence type="ECO:0000256" key="2">
    <source>
        <dbReference type="ARBA" id="ARBA00022679"/>
    </source>
</evidence>
<dbReference type="Pfam" id="PF00288">
    <property type="entry name" value="GHMP_kinases_N"/>
    <property type="match status" value="1"/>
</dbReference>
<dbReference type="EC" id="2.7.1.148" evidence="7"/>
<proteinExistence type="inferred from homology"/>
<dbReference type="RefSeq" id="WP_124078101.1">
    <property type="nucleotide sequence ID" value="NZ_UWPJ01000008.1"/>
</dbReference>
<evidence type="ECO:0000256" key="7">
    <source>
        <dbReference type="HAMAP-Rule" id="MF_00061"/>
    </source>
</evidence>
<dbReference type="GO" id="GO:0016114">
    <property type="term" value="P:terpenoid biosynthetic process"/>
    <property type="evidence" value="ECO:0007669"/>
    <property type="project" value="UniProtKB-UniRule"/>
</dbReference>
<keyword evidence="4 7" id="KW-0418">Kinase</keyword>
<dbReference type="InterPro" id="IPR036554">
    <property type="entry name" value="GHMP_kinase_C_sf"/>
</dbReference>
<dbReference type="InterPro" id="IPR014721">
    <property type="entry name" value="Ribsml_uS5_D2-typ_fold_subgr"/>
</dbReference>
<accession>A0A3P4AXQ1</accession>
<evidence type="ECO:0000256" key="3">
    <source>
        <dbReference type="ARBA" id="ARBA00022741"/>
    </source>
</evidence>
<reference evidence="9 10" key="1">
    <citation type="submission" date="2018-10" db="EMBL/GenBank/DDBJ databases">
        <authorList>
            <person name="Criscuolo A."/>
        </authorList>
    </citation>
    <scope>NUCLEOTIDE SEQUENCE [LARGE SCALE GENOMIC DNA]</scope>
    <source>
        <strain evidence="9">DnA1</strain>
    </source>
</reference>
<evidence type="ECO:0000256" key="1">
    <source>
        <dbReference type="ARBA" id="ARBA00017473"/>
    </source>
</evidence>
<evidence type="ECO:0000256" key="5">
    <source>
        <dbReference type="ARBA" id="ARBA00022840"/>
    </source>
</evidence>
<dbReference type="SUPFAM" id="SSF55060">
    <property type="entry name" value="GHMP Kinase, C-terminal domain"/>
    <property type="match status" value="1"/>
</dbReference>
<feature type="active site" evidence="7">
    <location>
        <position position="138"/>
    </location>
</feature>
<dbReference type="SUPFAM" id="SSF54211">
    <property type="entry name" value="Ribosomal protein S5 domain 2-like"/>
    <property type="match status" value="1"/>
</dbReference>
<dbReference type="InterPro" id="IPR020568">
    <property type="entry name" value="Ribosomal_Su5_D2-typ_SF"/>
</dbReference>
<keyword evidence="5 7" id="KW-0067">ATP-binding</keyword>
<dbReference type="InterPro" id="IPR004424">
    <property type="entry name" value="IspE"/>
</dbReference>
<dbReference type="Gene3D" id="3.30.70.890">
    <property type="entry name" value="GHMP kinase, C-terminal domain"/>
    <property type="match status" value="1"/>
</dbReference>
<evidence type="ECO:0000256" key="4">
    <source>
        <dbReference type="ARBA" id="ARBA00022777"/>
    </source>
</evidence>
<dbReference type="GO" id="GO:0019288">
    <property type="term" value="P:isopentenyl diphosphate biosynthetic process, methylerythritol 4-phosphate pathway"/>
    <property type="evidence" value="ECO:0007669"/>
    <property type="project" value="UniProtKB-UniRule"/>
</dbReference>
<dbReference type="HAMAP" id="MF_00061">
    <property type="entry name" value="IspE"/>
    <property type="match status" value="1"/>
</dbReference>
<keyword evidence="2 7" id="KW-0808">Transferase</keyword>
<comment type="pathway">
    <text evidence="7">Isoprenoid biosynthesis; isopentenyl diphosphate biosynthesis via DXP pathway; isopentenyl diphosphate from 1-deoxy-D-xylulose 5-phosphate: step 3/6.</text>
</comment>
<keyword evidence="6 7" id="KW-0414">Isoprene biosynthesis</keyword>
<gene>
    <name evidence="7 9" type="primary">ispE</name>
    <name evidence="9" type="ORF">PIGHUM_00908</name>
</gene>
<dbReference type="EMBL" id="UWPJ01000008">
    <property type="protein sequence ID" value="VCU68849.1"/>
    <property type="molecule type" value="Genomic_DNA"/>
</dbReference>
<evidence type="ECO:0000313" key="9">
    <source>
        <dbReference type="EMBL" id="VCU68849.1"/>
    </source>
</evidence>
<dbReference type="Gene3D" id="3.30.230.10">
    <property type="match status" value="1"/>
</dbReference>
<dbReference type="PANTHER" id="PTHR43527">
    <property type="entry name" value="4-DIPHOSPHOCYTIDYL-2-C-METHYL-D-ERYTHRITOL KINASE, CHLOROPLASTIC"/>
    <property type="match status" value="1"/>
</dbReference>
<protein>
    <recommendedName>
        <fullName evidence="1 7">4-diphosphocytidyl-2-C-methyl-D-erythritol kinase</fullName>
        <shortName evidence="7">CMK</shortName>
        <ecNumber evidence="7">2.7.1.148</ecNumber>
    </recommendedName>
    <alternativeName>
        <fullName evidence="7">4-(cytidine-5'-diphospho)-2-C-methyl-D-erythritol kinase</fullName>
    </alternativeName>
</protein>
<dbReference type="OrthoDB" id="9809438at2"/>
<feature type="binding site" evidence="7">
    <location>
        <begin position="96"/>
        <end position="106"/>
    </location>
    <ligand>
        <name>ATP</name>
        <dbReference type="ChEBI" id="CHEBI:30616"/>
    </ligand>
</feature>
<dbReference type="GO" id="GO:0005524">
    <property type="term" value="F:ATP binding"/>
    <property type="evidence" value="ECO:0007669"/>
    <property type="project" value="UniProtKB-UniRule"/>
</dbReference>
<dbReference type="PIRSF" id="PIRSF010376">
    <property type="entry name" value="IspE"/>
    <property type="match status" value="1"/>
</dbReference>
<dbReference type="PANTHER" id="PTHR43527:SF2">
    <property type="entry name" value="4-DIPHOSPHOCYTIDYL-2-C-METHYL-D-ERYTHRITOL KINASE, CHLOROPLASTIC"/>
    <property type="match status" value="1"/>
</dbReference>
<dbReference type="GO" id="GO:0050515">
    <property type="term" value="F:4-(cytidine 5'-diphospho)-2-C-methyl-D-erythritol kinase activity"/>
    <property type="evidence" value="ECO:0007669"/>
    <property type="project" value="UniProtKB-UniRule"/>
</dbReference>
<dbReference type="Proteomes" id="UP000277294">
    <property type="component" value="Unassembled WGS sequence"/>
</dbReference>
<sequence length="298" mass="31644">MTAELRDVPAPAKLNLFLHVVGRRADGYHLLQTVFRFIDLQDTLHFRARGDGRIRRVRELPGVPEDADLTVRAARALQQATGCTLGADIELEKRIPAGGGLGGGSSDAASVLLALNRLWNTGLSRRQLMQLALPLGADVPVFVFGRNAFAEGVGEELSALALPRRWYVVAQPDASVPTAEAFRAPELTRDSARVKIADFPGSSFGCGFRNDLEPVVFARFSEVGAAAAGLAKVLDGAKVRMSGSGACLFVEYDTQAQANGAVVKITATMQGQPGVMPALRLSMASAGLDAHPLLDWAA</sequence>
<feature type="active site" evidence="7">
    <location>
        <position position="13"/>
    </location>
</feature>
<dbReference type="NCBIfam" id="TIGR00154">
    <property type="entry name" value="ispE"/>
    <property type="match status" value="1"/>
</dbReference>
<comment type="function">
    <text evidence="7">Catalyzes the phosphorylation of the position 2 hydroxy group of 4-diphosphocytidyl-2C-methyl-D-erythritol.</text>
</comment>
<keyword evidence="10" id="KW-1185">Reference proteome</keyword>